<sequence>MMGKSLHCDVCDVDFNIPTAVLYHNNMRGKRKDLGDERCSDELPLFCVVVPKLTQQHVMSTM</sequence>
<evidence type="ECO:0000313" key="2">
    <source>
        <dbReference type="Proteomes" id="UP000037510"/>
    </source>
</evidence>
<organism evidence="1 2">
    <name type="scientific">Operophtera brumata</name>
    <name type="common">Winter moth</name>
    <name type="synonym">Phalaena brumata</name>
    <dbReference type="NCBI Taxonomy" id="104452"/>
    <lineage>
        <taxon>Eukaryota</taxon>
        <taxon>Metazoa</taxon>
        <taxon>Ecdysozoa</taxon>
        <taxon>Arthropoda</taxon>
        <taxon>Hexapoda</taxon>
        <taxon>Insecta</taxon>
        <taxon>Pterygota</taxon>
        <taxon>Neoptera</taxon>
        <taxon>Endopterygota</taxon>
        <taxon>Lepidoptera</taxon>
        <taxon>Glossata</taxon>
        <taxon>Ditrysia</taxon>
        <taxon>Geometroidea</taxon>
        <taxon>Geometridae</taxon>
        <taxon>Larentiinae</taxon>
        <taxon>Operophtera</taxon>
    </lineage>
</organism>
<protein>
    <submittedName>
        <fullName evidence="1">Uncharacterized protein</fullName>
    </submittedName>
</protein>
<accession>A0A0L7LFX3</accession>
<proteinExistence type="predicted"/>
<evidence type="ECO:0000313" key="1">
    <source>
        <dbReference type="EMBL" id="KOB74285.1"/>
    </source>
</evidence>
<dbReference type="Proteomes" id="UP000037510">
    <property type="component" value="Unassembled WGS sequence"/>
</dbReference>
<keyword evidence="2" id="KW-1185">Reference proteome</keyword>
<dbReference type="AlphaFoldDB" id="A0A0L7LFX3"/>
<gene>
    <name evidence="1" type="ORF">OBRU01_09346</name>
</gene>
<reference evidence="1 2" key="1">
    <citation type="journal article" date="2015" name="Genome Biol. Evol.">
        <title>The genome of winter moth (Operophtera brumata) provides a genomic perspective on sexual dimorphism and phenology.</title>
        <authorList>
            <person name="Derks M.F."/>
            <person name="Smit S."/>
            <person name="Salis L."/>
            <person name="Schijlen E."/>
            <person name="Bossers A."/>
            <person name="Mateman C."/>
            <person name="Pijl A.S."/>
            <person name="de Ridder D."/>
            <person name="Groenen M.A."/>
            <person name="Visser M.E."/>
            <person name="Megens H.J."/>
        </authorList>
    </citation>
    <scope>NUCLEOTIDE SEQUENCE [LARGE SCALE GENOMIC DNA]</scope>
    <source>
        <strain evidence="1">WM2013NL</strain>
        <tissue evidence="1">Head and thorax</tissue>
    </source>
</reference>
<comment type="caution">
    <text evidence="1">The sequence shown here is derived from an EMBL/GenBank/DDBJ whole genome shotgun (WGS) entry which is preliminary data.</text>
</comment>
<name>A0A0L7LFX3_OPEBR</name>
<dbReference type="EMBL" id="JTDY01001292">
    <property type="protein sequence ID" value="KOB74285.1"/>
    <property type="molecule type" value="Genomic_DNA"/>
</dbReference>